<proteinExistence type="predicted"/>
<comment type="caution">
    <text evidence="1">The sequence shown here is derived from an EMBL/GenBank/DDBJ whole genome shotgun (WGS) entry which is preliminary data.</text>
</comment>
<name>A0ABD3SJZ5_9LAMI</name>
<dbReference type="Proteomes" id="UP001634393">
    <property type="component" value="Unassembled WGS sequence"/>
</dbReference>
<evidence type="ECO:0000313" key="2">
    <source>
        <dbReference type="Proteomes" id="UP001634393"/>
    </source>
</evidence>
<organism evidence="1 2">
    <name type="scientific">Penstemon smallii</name>
    <dbReference type="NCBI Taxonomy" id="265156"/>
    <lineage>
        <taxon>Eukaryota</taxon>
        <taxon>Viridiplantae</taxon>
        <taxon>Streptophyta</taxon>
        <taxon>Embryophyta</taxon>
        <taxon>Tracheophyta</taxon>
        <taxon>Spermatophyta</taxon>
        <taxon>Magnoliopsida</taxon>
        <taxon>eudicotyledons</taxon>
        <taxon>Gunneridae</taxon>
        <taxon>Pentapetalae</taxon>
        <taxon>asterids</taxon>
        <taxon>lamiids</taxon>
        <taxon>Lamiales</taxon>
        <taxon>Plantaginaceae</taxon>
        <taxon>Cheloneae</taxon>
        <taxon>Penstemon</taxon>
    </lineage>
</organism>
<evidence type="ECO:0000313" key="1">
    <source>
        <dbReference type="EMBL" id="KAL3824673.1"/>
    </source>
</evidence>
<keyword evidence="2" id="KW-1185">Reference proteome</keyword>
<dbReference type="AlphaFoldDB" id="A0ABD3SJZ5"/>
<sequence length="20" mass="2431">MCNYFCSHRHLPYLLNCTTN</sequence>
<reference evidence="1 2" key="1">
    <citation type="submission" date="2024-12" db="EMBL/GenBank/DDBJ databases">
        <title>The unique morphological basis and parallel evolutionary history of personate flowers in Penstemon.</title>
        <authorList>
            <person name="Depatie T.H."/>
            <person name="Wessinger C.A."/>
        </authorList>
    </citation>
    <scope>NUCLEOTIDE SEQUENCE [LARGE SCALE GENOMIC DNA]</scope>
    <source>
        <strain evidence="1">WTNN_2</strain>
        <tissue evidence="1">Leaf</tissue>
    </source>
</reference>
<accession>A0ABD3SJZ5</accession>
<dbReference type="EMBL" id="JBJXBP010000006">
    <property type="protein sequence ID" value="KAL3824673.1"/>
    <property type="molecule type" value="Genomic_DNA"/>
</dbReference>
<protein>
    <submittedName>
        <fullName evidence="1">Uncharacterized protein</fullName>
    </submittedName>
</protein>
<gene>
    <name evidence="1" type="ORF">ACJIZ3_020702</name>
</gene>